<dbReference type="GO" id="GO:0008757">
    <property type="term" value="F:S-adenosylmethionine-dependent methyltransferase activity"/>
    <property type="evidence" value="ECO:0007669"/>
    <property type="project" value="TreeGrafter"/>
</dbReference>
<dbReference type="SUPFAM" id="SSF53335">
    <property type="entry name" value="S-adenosyl-L-methionine-dependent methyltransferases"/>
    <property type="match status" value="1"/>
</dbReference>
<accession>A0A381PFI2</accession>
<keyword evidence="4" id="KW-0949">S-adenosyl-L-methionine</keyword>
<dbReference type="NCBIfam" id="TIGR00537">
    <property type="entry name" value="hemK_rel_arch"/>
    <property type="match status" value="1"/>
</dbReference>
<dbReference type="InterPro" id="IPR052190">
    <property type="entry name" value="Euk-Arch_PrmC-MTase"/>
</dbReference>
<reference evidence="6" key="1">
    <citation type="submission" date="2018-05" db="EMBL/GenBank/DDBJ databases">
        <authorList>
            <person name="Lanie J.A."/>
            <person name="Ng W.-L."/>
            <person name="Kazmierczak K.M."/>
            <person name="Andrzejewski T.M."/>
            <person name="Davidsen T.M."/>
            <person name="Wayne K.J."/>
            <person name="Tettelin H."/>
            <person name="Glass J.I."/>
            <person name="Rusch D."/>
            <person name="Podicherti R."/>
            <person name="Tsui H.-C.T."/>
            <person name="Winkler M.E."/>
        </authorList>
    </citation>
    <scope>NUCLEOTIDE SEQUENCE</scope>
</reference>
<dbReference type="InterPro" id="IPR007848">
    <property type="entry name" value="Small_mtfrase_dom"/>
</dbReference>
<dbReference type="Pfam" id="PF05175">
    <property type="entry name" value="MTS"/>
    <property type="match status" value="1"/>
</dbReference>
<dbReference type="GO" id="GO:0003676">
    <property type="term" value="F:nucleic acid binding"/>
    <property type="evidence" value="ECO:0007669"/>
    <property type="project" value="InterPro"/>
</dbReference>
<evidence type="ECO:0000256" key="4">
    <source>
        <dbReference type="ARBA" id="ARBA00022691"/>
    </source>
</evidence>
<dbReference type="PANTHER" id="PTHR45875:SF1">
    <property type="entry name" value="METHYLTRANSFERASE N6AMT1"/>
    <property type="match status" value="1"/>
</dbReference>
<evidence type="ECO:0000256" key="1">
    <source>
        <dbReference type="ARBA" id="ARBA00006149"/>
    </source>
</evidence>
<organism evidence="6">
    <name type="scientific">marine metagenome</name>
    <dbReference type="NCBI Taxonomy" id="408172"/>
    <lineage>
        <taxon>unclassified sequences</taxon>
        <taxon>metagenomes</taxon>
        <taxon>ecological metagenomes</taxon>
    </lineage>
</organism>
<dbReference type="GO" id="GO:0008276">
    <property type="term" value="F:protein methyltransferase activity"/>
    <property type="evidence" value="ECO:0007669"/>
    <property type="project" value="TreeGrafter"/>
</dbReference>
<dbReference type="PROSITE" id="PS00092">
    <property type="entry name" value="N6_MTASE"/>
    <property type="match status" value="1"/>
</dbReference>
<dbReference type="GO" id="GO:0032259">
    <property type="term" value="P:methylation"/>
    <property type="evidence" value="ECO:0007669"/>
    <property type="project" value="UniProtKB-KW"/>
</dbReference>
<keyword evidence="3" id="KW-0808">Transferase</keyword>
<dbReference type="Gene3D" id="3.40.50.150">
    <property type="entry name" value="Vaccinia Virus protein VP39"/>
    <property type="match status" value="1"/>
</dbReference>
<evidence type="ECO:0000256" key="2">
    <source>
        <dbReference type="ARBA" id="ARBA00022603"/>
    </source>
</evidence>
<sequence>MGYQVDRRVYEPAEDSRLLCATLEKAVVRFPELRGCVLELGTGSGIVALMLASLGATVTATDLNPHAVALARSNAREQDLTIEFLQGDLFEPVGDRRFDAIVCNPPYLPPGGDYDDRWLALAVEGGPSGIEFTQRLLVDAPRNLHPGGGVWLVFSSLAGRLPAGWERERFDTQDFEDENLCVERLSHPTINI</sequence>
<feature type="domain" description="Methyltransferase small" evidence="5">
    <location>
        <begin position="16"/>
        <end position="107"/>
    </location>
</feature>
<dbReference type="GO" id="GO:0035657">
    <property type="term" value="C:eRF1 methyltransferase complex"/>
    <property type="evidence" value="ECO:0007669"/>
    <property type="project" value="TreeGrafter"/>
</dbReference>
<name>A0A381PFI2_9ZZZZ</name>
<keyword evidence="2" id="KW-0489">Methyltransferase</keyword>
<evidence type="ECO:0000259" key="5">
    <source>
        <dbReference type="Pfam" id="PF05175"/>
    </source>
</evidence>
<proteinExistence type="inferred from homology"/>
<dbReference type="InterPro" id="IPR004557">
    <property type="entry name" value="PrmC-related"/>
</dbReference>
<dbReference type="CDD" id="cd02440">
    <property type="entry name" value="AdoMet_MTases"/>
    <property type="match status" value="1"/>
</dbReference>
<evidence type="ECO:0000256" key="3">
    <source>
        <dbReference type="ARBA" id="ARBA00022679"/>
    </source>
</evidence>
<dbReference type="AlphaFoldDB" id="A0A381PFI2"/>
<dbReference type="PANTHER" id="PTHR45875">
    <property type="entry name" value="METHYLTRANSFERASE N6AMT1"/>
    <property type="match status" value="1"/>
</dbReference>
<comment type="similarity">
    <text evidence="1">Belongs to the eukaryotic/archaeal PrmC-related family.</text>
</comment>
<evidence type="ECO:0000313" key="6">
    <source>
        <dbReference type="EMBL" id="SUZ64233.1"/>
    </source>
</evidence>
<protein>
    <recommendedName>
        <fullName evidence="5">Methyltransferase small domain-containing protein</fullName>
    </recommendedName>
</protein>
<dbReference type="InterPro" id="IPR002052">
    <property type="entry name" value="DNA_methylase_N6_adenine_CS"/>
</dbReference>
<dbReference type="EMBL" id="UINC01000929">
    <property type="protein sequence ID" value="SUZ64233.1"/>
    <property type="molecule type" value="Genomic_DNA"/>
</dbReference>
<gene>
    <name evidence="6" type="ORF">METZ01_LOCUS17087</name>
</gene>
<dbReference type="InterPro" id="IPR029063">
    <property type="entry name" value="SAM-dependent_MTases_sf"/>
</dbReference>